<dbReference type="PANTHER" id="PTHR43698:SF1">
    <property type="entry name" value="BLL4564 PROTEIN"/>
    <property type="match status" value="1"/>
</dbReference>
<dbReference type="InterPro" id="IPR013096">
    <property type="entry name" value="Cupin_2"/>
</dbReference>
<evidence type="ECO:0000259" key="2">
    <source>
        <dbReference type="Pfam" id="PF07883"/>
    </source>
</evidence>
<dbReference type="PANTHER" id="PTHR43698">
    <property type="entry name" value="RIBD C-TERMINAL DOMAIN CONTAINING PROTEIN"/>
    <property type="match status" value="1"/>
</dbReference>
<accession>A0ABP7IJ81</accession>
<proteinExistence type="predicted"/>
<dbReference type="EMBL" id="BAAAZR010000011">
    <property type="protein sequence ID" value="GAA3819815.1"/>
    <property type="molecule type" value="Genomic_DNA"/>
</dbReference>
<protein>
    <recommendedName>
        <fullName evidence="2">Cupin type-2 domain-containing protein</fullName>
    </recommendedName>
</protein>
<gene>
    <name evidence="3" type="ORF">GCM10022226_45280</name>
</gene>
<feature type="domain" description="Cupin type-2" evidence="2">
    <location>
        <begin position="64"/>
        <end position="131"/>
    </location>
</feature>
<comment type="caution">
    <text evidence="3">The sequence shown here is derived from an EMBL/GenBank/DDBJ whole genome shotgun (WGS) entry which is preliminary data.</text>
</comment>
<keyword evidence="4" id="KW-1185">Reference proteome</keyword>
<dbReference type="Proteomes" id="UP001500888">
    <property type="component" value="Unassembled WGS sequence"/>
</dbReference>
<name>A0ABP7IJ81_9ACTN</name>
<dbReference type="Gene3D" id="2.60.120.10">
    <property type="entry name" value="Jelly Rolls"/>
    <property type="match status" value="1"/>
</dbReference>
<feature type="compositionally biased region" description="Basic and acidic residues" evidence="1">
    <location>
        <begin position="148"/>
        <end position="163"/>
    </location>
</feature>
<evidence type="ECO:0000313" key="4">
    <source>
        <dbReference type="Proteomes" id="UP001500888"/>
    </source>
</evidence>
<reference evidence="4" key="1">
    <citation type="journal article" date="2019" name="Int. J. Syst. Evol. Microbiol.">
        <title>The Global Catalogue of Microorganisms (GCM) 10K type strain sequencing project: providing services to taxonomists for standard genome sequencing and annotation.</title>
        <authorList>
            <consortium name="The Broad Institute Genomics Platform"/>
            <consortium name="The Broad Institute Genome Sequencing Center for Infectious Disease"/>
            <person name="Wu L."/>
            <person name="Ma J."/>
        </authorList>
    </citation>
    <scope>NUCLEOTIDE SEQUENCE [LARGE SCALE GENOMIC DNA]</scope>
    <source>
        <strain evidence="4">JCM 16908</strain>
    </source>
</reference>
<dbReference type="InterPro" id="IPR014710">
    <property type="entry name" value="RmlC-like_jellyroll"/>
</dbReference>
<sequence>MEIKLTGPGAVARVEWVFTGEVAMRFVGEGEVRATKPGPERFTGGVWETRILEEVRPDGLRAQRFSYEPHARSGWHTHDGEQALYVIAGRGVITREGETKGTQIGPGDWVHVEPGERHWHGATADATLVHIAVTANGKTHWHGPVSDEEYRSSHDTLDQETGR</sequence>
<evidence type="ECO:0000256" key="1">
    <source>
        <dbReference type="SAM" id="MobiDB-lite"/>
    </source>
</evidence>
<organism evidence="3 4">
    <name type="scientific">Sphaerisporangium flaviroseum</name>
    <dbReference type="NCBI Taxonomy" id="509199"/>
    <lineage>
        <taxon>Bacteria</taxon>
        <taxon>Bacillati</taxon>
        <taxon>Actinomycetota</taxon>
        <taxon>Actinomycetes</taxon>
        <taxon>Streptosporangiales</taxon>
        <taxon>Streptosporangiaceae</taxon>
        <taxon>Sphaerisporangium</taxon>
    </lineage>
</organism>
<dbReference type="Pfam" id="PF07883">
    <property type="entry name" value="Cupin_2"/>
    <property type="match status" value="1"/>
</dbReference>
<evidence type="ECO:0000313" key="3">
    <source>
        <dbReference type="EMBL" id="GAA3819815.1"/>
    </source>
</evidence>
<dbReference type="InterPro" id="IPR011051">
    <property type="entry name" value="RmlC_Cupin_sf"/>
</dbReference>
<dbReference type="SUPFAM" id="SSF51182">
    <property type="entry name" value="RmlC-like cupins"/>
    <property type="match status" value="1"/>
</dbReference>
<feature type="region of interest" description="Disordered" evidence="1">
    <location>
        <begin position="139"/>
        <end position="163"/>
    </location>
</feature>